<sequence length="179" mass="19900">LALMSGAELRTASAKCLTDCVLLVIPAAAFMAMKEALVMHENNKRYVLGQVISGMNRPVDSEKVHPSIFFHRAVHHKGHVFLSQGHDAFSVQPMFWVIATGSVSFTRKKDRPTRHQDHGIAEIVDCLGAGKVFGTLPQASIEPFTVTVSEGPCELYFVYGKDFRKLPEEVFEPQRARMS</sequence>
<keyword evidence="3" id="KW-1185">Reference proteome</keyword>
<name>A0A813G392_POLGL</name>
<evidence type="ECO:0000313" key="3">
    <source>
        <dbReference type="Proteomes" id="UP000654075"/>
    </source>
</evidence>
<dbReference type="AlphaFoldDB" id="A0A813G392"/>
<protein>
    <recommendedName>
        <fullName evidence="1">Cyclic nucleotide-binding domain-containing protein</fullName>
    </recommendedName>
</protein>
<evidence type="ECO:0000313" key="2">
    <source>
        <dbReference type="EMBL" id="CAE8619513.1"/>
    </source>
</evidence>
<accession>A0A813G392</accession>
<gene>
    <name evidence="2" type="ORF">PGLA1383_LOCUS37101</name>
</gene>
<dbReference type="InterPro" id="IPR014710">
    <property type="entry name" value="RmlC-like_jellyroll"/>
</dbReference>
<feature type="domain" description="Cyclic nucleotide-binding" evidence="1">
    <location>
        <begin position="95"/>
        <end position="179"/>
    </location>
</feature>
<organism evidence="2 3">
    <name type="scientific">Polarella glacialis</name>
    <name type="common">Dinoflagellate</name>
    <dbReference type="NCBI Taxonomy" id="89957"/>
    <lineage>
        <taxon>Eukaryota</taxon>
        <taxon>Sar</taxon>
        <taxon>Alveolata</taxon>
        <taxon>Dinophyceae</taxon>
        <taxon>Suessiales</taxon>
        <taxon>Suessiaceae</taxon>
        <taxon>Polarella</taxon>
    </lineage>
</organism>
<dbReference type="PROSITE" id="PS50042">
    <property type="entry name" value="CNMP_BINDING_3"/>
    <property type="match status" value="1"/>
</dbReference>
<dbReference type="SUPFAM" id="SSF51206">
    <property type="entry name" value="cAMP-binding domain-like"/>
    <property type="match status" value="1"/>
</dbReference>
<evidence type="ECO:0000259" key="1">
    <source>
        <dbReference type="PROSITE" id="PS50042"/>
    </source>
</evidence>
<proteinExistence type="predicted"/>
<feature type="non-terminal residue" evidence="2">
    <location>
        <position position="1"/>
    </location>
</feature>
<dbReference type="EMBL" id="CAJNNV010027141">
    <property type="protein sequence ID" value="CAE8619513.1"/>
    <property type="molecule type" value="Genomic_DNA"/>
</dbReference>
<reference evidence="2" key="1">
    <citation type="submission" date="2021-02" db="EMBL/GenBank/DDBJ databases">
        <authorList>
            <person name="Dougan E. K."/>
            <person name="Rhodes N."/>
            <person name="Thang M."/>
            <person name="Chan C."/>
        </authorList>
    </citation>
    <scope>NUCLEOTIDE SEQUENCE</scope>
</reference>
<dbReference type="InterPro" id="IPR018490">
    <property type="entry name" value="cNMP-bd_dom_sf"/>
</dbReference>
<feature type="non-terminal residue" evidence="2">
    <location>
        <position position="179"/>
    </location>
</feature>
<comment type="caution">
    <text evidence="2">The sequence shown here is derived from an EMBL/GenBank/DDBJ whole genome shotgun (WGS) entry which is preliminary data.</text>
</comment>
<dbReference type="Proteomes" id="UP000654075">
    <property type="component" value="Unassembled WGS sequence"/>
</dbReference>
<dbReference type="Gene3D" id="2.60.120.10">
    <property type="entry name" value="Jelly Rolls"/>
    <property type="match status" value="1"/>
</dbReference>
<dbReference type="InterPro" id="IPR000595">
    <property type="entry name" value="cNMP-bd_dom"/>
</dbReference>